<comment type="caution">
    <text evidence="4">The sequence shown here is derived from an EMBL/GenBank/DDBJ whole genome shotgun (WGS) entry which is preliminary data.</text>
</comment>
<gene>
    <name evidence="4" type="ORF">GM668_10320</name>
</gene>
<dbReference type="EMBL" id="WNLA01000005">
    <property type="protein sequence ID" value="MTW02474.1"/>
    <property type="molecule type" value="Genomic_DNA"/>
</dbReference>
<accession>A0A6L6PZ87</accession>
<evidence type="ECO:0000256" key="1">
    <source>
        <dbReference type="ARBA" id="ARBA00022729"/>
    </source>
</evidence>
<evidence type="ECO:0000256" key="3">
    <source>
        <dbReference type="SAM" id="MobiDB-lite"/>
    </source>
</evidence>
<dbReference type="GO" id="GO:0016787">
    <property type="term" value="F:hydrolase activity"/>
    <property type="evidence" value="ECO:0007669"/>
    <property type="project" value="UniProtKB-KW"/>
</dbReference>
<dbReference type="PANTHER" id="PTHR43037">
    <property type="entry name" value="UNNAMED PRODUCT-RELATED"/>
    <property type="match status" value="1"/>
</dbReference>
<dbReference type="GO" id="GO:0005576">
    <property type="term" value="C:extracellular region"/>
    <property type="evidence" value="ECO:0007669"/>
    <property type="project" value="InterPro"/>
</dbReference>
<keyword evidence="2" id="KW-0378">Hydrolase</keyword>
<keyword evidence="5" id="KW-1185">Reference proteome</keyword>
<feature type="compositionally biased region" description="Low complexity" evidence="3">
    <location>
        <begin position="13"/>
        <end position="44"/>
    </location>
</feature>
<dbReference type="InterPro" id="IPR029058">
    <property type="entry name" value="AB_hydrolase_fold"/>
</dbReference>
<dbReference type="InterPro" id="IPR050955">
    <property type="entry name" value="Plant_Biomass_Hydrol_Est"/>
</dbReference>
<keyword evidence="1" id="KW-0732">Signal</keyword>
<reference evidence="4 5" key="1">
    <citation type="submission" date="2019-11" db="EMBL/GenBank/DDBJ databases">
        <title>Type strains purchased from KCTC, JCM and DSMZ.</title>
        <authorList>
            <person name="Lu H."/>
        </authorList>
    </citation>
    <scope>NUCLEOTIDE SEQUENCE [LARGE SCALE GENOMIC DNA]</scope>
    <source>
        <strain evidence="4 5">KCTC 42409</strain>
    </source>
</reference>
<sequence>MANGPVAATAAIQQALGGQPAPAQQQPAMRDLNPAPAASRTSRPPANPADTLHIHTLAGDVHDEPESPAAATQAPQRASVHMAPGAKALVDGLLAKLGALQSDGTAAMPDLPDLSGLSDLPGLDLPGQRKVRTPAPLPPGAQFVAGVYRGATGTRDYKLYVPANYHGQPMPLLVMLHGCTQDPDDFAAGTRMNALAEEQGLLVVYPAQSRQANQQRCWNWFNALDQQRGQGEPAIIAGIAQQVAAQYAVAPRQVYVAGMSAGGAMAVIAGTLYPDIFAAVGVHSGLPYASARDLPSALQAMKQGAPAKDAAIAGNSRPIIVFHGDRDHTVHPRNGEQVMSQQLHRHAGARAQRDQGSVPQGRNFTRTTHHHPDGTPLGEHWVIHGAGHAWSGGSTDGSYTDASGPDASREMLRFFHTVAA</sequence>
<protein>
    <submittedName>
        <fullName evidence="4">PHB depolymerase family esterase</fullName>
    </submittedName>
</protein>
<evidence type="ECO:0000256" key="2">
    <source>
        <dbReference type="ARBA" id="ARBA00022801"/>
    </source>
</evidence>
<feature type="region of interest" description="Disordered" evidence="3">
    <location>
        <begin position="347"/>
        <end position="378"/>
    </location>
</feature>
<feature type="compositionally biased region" description="Polar residues" evidence="3">
    <location>
        <begin position="354"/>
        <end position="366"/>
    </location>
</feature>
<dbReference type="Proteomes" id="UP000484015">
    <property type="component" value="Unassembled WGS sequence"/>
</dbReference>
<dbReference type="AlphaFoldDB" id="A0A6L6PZ87"/>
<dbReference type="OrthoDB" id="9767239at2"/>
<evidence type="ECO:0000313" key="5">
    <source>
        <dbReference type="Proteomes" id="UP000484015"/>
    </source>
</evidence>
<name>A0A6L6PZ87_9BURK</name>
<dbReference type="NCBIfam" id="TIGR01840">
    <property type="entry name" value="esterase_phb"/>
    <property type="match status" value="1"/>
</dbReference>
<feature type="region of interest" description="Disordered" evidence="3">
    <location>
        <begin position="61"/>
        <end position="80"/>
    </location>
</feature>
<proteinExistence type="predicted"/>
<evidence type="ECO:0000313" key="4">
    <source>
        <dbReference type="EMBL" id="MTW02474.1"/>
    </source>
</evidence>
<dbReference type="Gene3D" id="3.40.50.1820">
    <property type="entry name" value="alpha/beta hydrolase"/>
    <property type="match status" value="1"/>
</dbReference>
<dbReference type="PANTHER" id="PTHR43037:SF1">
    <property type="entry name" value="BLL1128 PROTEIN"/>
    <property type="match status" value="1"/>
</dbReference>
<dbReference type="Pfam" id="PF10503">
    <property type="entry name" value="Esterase_PHB"/>
    <property type="match status" value="1"/>
</dbReference>
<organism evidence="4 5">
    <name type="scientific">Pseudoduganella ginsengisoli</name>
    <dbReference type="NCBI Taxonomy" id="1462440"/>
    <lineage>
        <taxon>Bacteria</taxon>
        <taxon>Pseudomonadati</taxon>
        <taxon>Pseudomonadota</taxon>
        <taxon>Betaproteobacteria</taxon>
        <taxon>Burkholderiales</taxon>
        <taxon>Oxalobacteraceae</taxon>
        <taxon>Telluria group</taxon>
        <taxon>Pseudoduganella</taxon>
    </lineage>
</organism>
<feature type="region of interest" description="Disordered" evidence="3">
    <location>
        <begin position="13"/>
        <end position="51"/>
    </location>
</feature>
<dbReference type="SUPFAM" id="SSF53474">
    <property type="entry name" value="alpha/beta-Hydrolases"/>
    <property type="match status" value="1"/>
</dbReference>
<dbReference type="InterPro" id="IPR010126">
    <property type="entry name" value="Esterase_phb"/>
</dbReference>